<evidence type="ECO:0000313" key="4">
    <source>
        <dbReference type="Proteomes" id="UP000006322"/>
    </source>
</evidence>
<dbReference type="EMBL" id="BAER01000100">
    <property type="protein sequence ID" value="GAC34285.1"/>
    <property type="molecule type" value="Genomic_DNA"/>
</dbReference>
<dbReference type="Pfam" id="PF01548">
    <property type="entry name" value="DEDD_Tnp_IS110"/>
    <property type="match status" value="1"/>
</dbReference>
<dbReference type="GO" id="GO:0004803">
    <property type="term" value="F:transposase activity"/>
    <property type="evidence" value="ECO:0007669"/>
    <property type="project" value="InterPro"/>
</dbReference>
<keyword evidence="4" id="KW-1185">Reference proteome</keyword>
<dbReference type="InterPro" id="IPR047650">
    <property type="entry name" value="Transpos_IS110"/>
</dbReference>
<dbReference type="GO" id="GO:0003677">
    <property type="term" value="F:DNA binding"/>
    <property type="evidence" value="ECO:0007669"/>
    <property type="project" value="InterPro"/>
</dbReference>
<dbReference type="NCBIfam" id="NF033542">
    <property type="entry name" value="transpos_IS110"/>
    <property type="match status" value="1"/>
</dbReference>
<dbReference type="InterPro" id="IPR003346">
    <property type="entry name" value="Transposase_20"/>
</dbReference>
<dbReference type="InterPro" id="IPR002525">
    <property type="entry name" value="Transp_IS110-like_N"/>
</dbReference>
<dbReference type="Proteomes" id="UP000006322">
    <property type="component" value="Unassembled WGS sequence"/>
</dbReference>
<name>K7AGA6_9ALTE</name>
<organism evidence="3 4">
    <name type="scientific">Paraglaciecola polaris LMG 21857</name>
    <dbReference type="NCBI Taxonomy" id="1129793"/>
    <lineage>
        <taxon>Bacteria</taxon>
        <taxon>Pseudomonadati</taxon>
        <taxon>Pseudomonadota</taxon>
        <taxon>Gammaproteobacteria</taxon>
        <taxon>Alteromonadales</taxon>
        <taxon>Alteromonadaceae</taxon>
        <taxon>Paraglaciecola</taxon>
    </lineage>
</organism>
<accession>K7AGA6</accession>
<reference evidence="4" key="1">
    <citation type="journal article" date="2014" name="Environ. Microbiol.">
        <title>Comparative genomics of the marine bacterial genus Glaciecola reveals the high degree of genomic diversity and genomic characteristic for cold adaptation.</title>
        <authorList>
            <person name="Qin Q.L."/>
            <person name="Xie B.B."/>
            <person name="Yu Y."/>
            <person name="Shu Y.L."/>
            <person name="Rong J.C."/>
            <person name="Zhang Y.J."/>
            <person name="Zhao D.L."/>
            <person name="Chen X.L."/>
            <person name="Zhang X.Y."/>
            <person name="Chen B."/>
            <person name="Zhou B.C."/>
            <person name="Zhang Y.Z."/>
        </authorList>
    </citation>
    <scope>NUCLEOTIDE SEQUENCE [LARGE SCALE GENOMIC DNA]</scope>
    <source>
        <strain evidence="4">LMG 21857</strain>
    </source>
</reference>
<protein>
    <submittedName>
        <fullName evidence="3">Transposase for insertion sequence element IS1328</fullName>
    </submittedName>
</protein>
<dbReference type="STRING" id="1129793.GPLA_3396"/>
<evidence type="ECO:0000259" key="1">
    <source>
        <dbReference type="Pfam" id="PF01548"/>
    </source>
</evidence>
<gene>
    <name evidence="3" type="ORF">GPLA_3396</name>
</gene>
<dbReference type="RefSeq" id="WP_007106051.1">
    <property type="nucleotide sequence ID" value="NZ_BAER01000100.1"/>
</dbReference>
<proteinExistence type="predicted"/>
<dbReference type="PANTHER" id="PTHR33055:SF3">
    <property type="entry name" value="PUTATIVE TRANSPOSASE FOR IS117-RELATED"/>
    <property type="match status" value="1"/>
</dbReference>
<comment type="caution">
    <text evidence="3">The sequence shown here is derived from an EMBL/GenBank/DDBJ whole genome shotgun (WGS) entry which is preliminary data.</text>
</comment>
<evidence type="ECO:0000259" key="2">
    <source>
        <dbReference type="Pfam" id="PF02371"/>
    </source>
</evidence>
<dbReference type="AlphaFoldDB" id="K7AGA6"/>
<feature type="domain" description="Transposase IS110-like N-terminal" evidence="1">
    <location>
        <begin position="8"/>
        <end position="147"/>
    </location>
</feature>
<evidence type="ECO:0000313" key="3">
    <source>
        <dbReference type="EMBL" id="GAC34285.1"/>
    </source>
</evidence>
<dbReference type="OrthoDB" id="5289737at2"/>
<feature type="domain" description="Transposase IS116/IS110/IS902 C-terminal" evidence="2">
    <location>
        <begin position="212"/>
        <end position="294"/>
    </location>
</feature>
<dbReference type="PANTHER" id="PTHR33055">
    <property type="entry name" value="TRANSPOSASE FOR INSERTION SEQUENCE ELEMENT IS1111A"/>
    <property type="match status" value="1"/>
</dbReference>
<sequence length="340" mass="38634">MNNLNTIAIDLAKNVFQLCILSPERKVTVNKQVSRQKLIELMANQKGAVVAMEACYSSHYWARLFDSMGHEVRLIPAQHVKPFVRGNKNDHNDAIAIAEASWRPNIQFVPLKTVEQQDIQALHRIRDKLISRRTSIINQTRGLLSEYGVIIPVGLIHFAHSLPTLIDPADIRISLRMKHQLIDVKNEYDTLSERCLSIDKQLKAYVNQNALCQRLMTLPGIGFINATALYASIGNACQFAKPRELSVWLGVTPRQYASGEKSYNTGITKRGNPYLRKQLIHGARSLIHRAKKKHDKLSIWINQIVERRGKNKAAVAIANRLARLAWILLHRNEDYRAFAA</sequence>
<dbReference type="Pfam" id="PF02371">
    <property type="entry name" value="Transposase_20"/>
    <property type="match status" value="1"/>
</dbReference>
<dbReference type="GO" id="GO:0006313">
    <property type="term" value="P:DNA transposition"/>
    <property type="evidence" value="ECO:0007669"/>
    <property type="project" value="InterPro"/>
</dbReference>